<evidence type="ECO:0000256" key="2">
    <source>
        <dbReference type="ARBA" id="ARBA00023015"/>
    </source>
</evidence>
<keyword evidence="3" id="KW-0804">Transcription</keyword>
<keyword evidence="2" id="KW-0805">Transcription regulation</keyword>
<evidence type="ECO:0000313" key="8">
    <source>
        <dbReference type="Proteomes" id="UP000734854"/>
    </source>
</evidence>
<sequence length="261" mass="28749">MTTPRRRKFKAEPQQQPASLPSPSPSPSPAFFHAAITRVAVAQICLATGYSAAEPSSLRALSDIAALYLQALGRAAASVAAAHRRTDSNLLDLVRAIEDLSAAKGFPGGSDPTGQPLRSCALRELKEFVELVEEIPFAKPIPRGGEEEQRTTWRSFAAAGEEPPPHVPSWLPCFPEEPRNKEMKEQRTTWGSFAAAARESPQHVPSWLPCLPEDREMEPSTEKKRKTAVELPAEREKVVFRLGFGKRKKPAVGHRGKWKET</sequence>
<dbReference type="SMART" id="SM00576">
    <property type="entry name" value="BTP"/>
    <property type="match status" value="1"/>
</dbReference>
<comment type="caution">
    <text evidence="7">The sequence shown here is derived from an EMBL/GenBank/DDBJ whole genome shotgun (WGS) entry which is preliminary data.</text>
</comment>
<comment type="subcellular location">
    <subcellularLocation>
        <location evidence="1">Nucleus</location>
    </subcellularLocation>
</comment>
<keyword evidence="8" id="KW-1185">Reference proteome</keyword>
<feature type="compositionally biased region" description="Basic and acidic residues" evidence="5">
    <location>
        <begin position="176"/>
        <end position="187"/>
    </location>
</feature>
<proteinExistence type="predicted"/>
<dbReference type="PANTHER" id="PTHR46338">
    <property type="entry name" value="TRANSCRIPTION INITIATION FACTOR TFIID SUBUNIT 8"/>
    <property type="match status" value="1"/>
</dbReference>
<dbReference type="InterPro" id="IPR037818">
    <property type="entry name" value="TAF8"/>
</dbReference>
<dbReference type="Proteomes" id="UP000734854">
    <property type="component" value="Unassembled WGS sequence"/>
</dbReference>
<feature type="compositionally biased region" description="Basic and acidic residues" evidence="5">
    <location>
        <begin position="212"/>
        <end position="222"/>
    </location>
</feature>
<dbReference type="AlphaFoldDB" id="A0A8J5HC32"/>
<keyword evidence="4" id="KW-0539">Nucleus</keyword>
<evidence type="ECO:0000256" key="5">
    <source>
        <dbReference type="SAM" id="MobiDB-lite"/>
    </source>
</evidence>
<evidence type="ECO:0000256" key="1">
    <source>
        <dbReference type="ARBA" id="ARBA00004123"/>
    </source>
</evidence>
<reference evidence="7 8" key="1">
    <citation type="submission" date="2020-08" db="EMBL/GenBank/DDBJ databases">
        <title>Plant Genome Project.</title>
        <authorList>
            <person name="Zhang R.-G."/>
        </authorList>
    </citation>
    <scope>NUCLEOTIDE SEQUENCE [LARGE SCALE GENOMIC DNA]</scope>
    <source>
        <tissue evidence="7">Rhizome</tissue>
    </source>
</reference>
<feature type="region of interest" description="Disordered" evidence="5">
    <location>
        <begin position="1"/>
        <end position="29"/>
    </location>
</feature>
<gene>
    <name evidence="7" type="ORF">ZIOFF_021651</name>
</gene>
<dbReference type="OrthoDB" id="436852at2759"/>
<feature type="region of interest" description="Disordered" evidence="5">
    <location>
        <begin position="159"/>
        <end position="229"/>
    </location>
</feature>
<evidence type="ECO:0000259" key="6">
    <source>
        <dbReference type="SMART" id="SM00576"/>
    </source>
</evidence>
<name>A0A8J5HC32_ZINOF</name>
<feature type="domain" description="Bromodomain associated" evidence="6">
    <location>
        <begin position="30"/>
        <end position="106"/>
    </location>
</feature>
<dbReference type="InterPro" id="IPR006565">
    <property type="entry name" value="BTP"/>
</dbReference>
<dbReference type="PANTHER" id="PTHR46338:SF21">
    <property type="entry name" value="OS02G0699900 PROTEIN"/>
    <property type="match status" value="1"/>
</dbReference>
<dbReference type="GO" id="GO:0005669">
    <property type="term" value="C:transcription factor TFIID complex"/>
    <property type="evidence" value="ECO:0007669"/>
    <property type="project" value="InterPro"/>
</dbReference>
<evidence type="ECO:0000256" key="3">
    <source>
        <dbReference type="ARBA" id="ARBA00023163"/>
    </source>
</evidence>
<evidence type="ECO:0000256" key="4">
    <source>
        <dbReference type="ARBA" id="ARBA00023242"/>
    </source>
</evidence>
<organism evidence="7 8">
    <name type="scientific">Zingiber officinale</name>
    <name type="common">Ginger</name>
    <name type="synonym">Amomum zingiber</name>
    <dbReference type="NCBI Taxonomy" id="94328"/>
    <lineage>
        <taxon>Eukaryota</taxon>
        <taxon>Viridiplantae</taxon>
        <taxon>Streptophyta</taxon>
        <taxon>Embryophyta</taxon>
        <taxon>Tracheophyta</taxon>
        <taxon>Spermatophyta</taxon>
        <taxon>Magnoliopsida</taxon>
        <taxon>Liliopsida</taxon>
        <taxon>Zingiberales</taxon>
        <taxon>Zingiberaceae</taxon>
        <taxon>Zingiber</taxon>
    </lineage>
</organism>
<dbReference type="Pfam" id="PF07524">
    <property type="entry name" value="Bromo_TP"/>
    <property type="match status" value="1"/>
</dbReference>
<protein>
    <recommendedName>
        <fullName evidence="6">Bromodomain associated domain-containing protein</fullName>
    </recommendedName>
</protein>
<evidence type="ECO:0000313" key="7">
    <source>
        <dbReference type="EMBL" id="KAG6518247.1"/>
    </source>
</evidence>
<dbReference type="EMBL" id="JACMSC010000006">
    <property type="protein sequence ID" value="KAG6518247.1"/>
    <property type="molecule type" value="Genomic_DNA"/>
</dbReference>
<accession>A0A8J5HC32</accession>